<evidence type="ECO:0000259" key="1">
    <source>
        <dbReference type="PROSITE" id="PS51831"/>
    </source>
</evidence>
<dbReference type="PANTHER" id="PTHR11373:SF4">
    <property type="entry name" value="DEOXYNUCLEOSIDE TRIPHOSPHATE TRIPHOSPHOHYDROLASE SAMHD1"/>
    <property type="match status" value="1"/>
</dbReference>
<dbReference type="Pfam" id="PF01966">
    <property type="entry name" value="HD"/>
    <property type="match status" value="1"/>
</dbReference>
<organism evidence="2">
    <name type="scientific">mine drainage metagenome</name>
    <dbReference type="NCBI Taxonomy" id="410659"/>
    <lineage>
        <taxon>unclassified sequences</taxon>
        <taxon>metagenomes</taxon>
        <taxon>ecological metagenomes</taxon>
    </lineage>
</organism>
<comment type="caution">
    <text evidence="2">The sequence shown here is derived from an EMBL/GenBank/DDBJ whole genome shotgun (WGS) entry which is preliminary data.</text>
</comment>
<name>T0YXD9_9ZZZZ</name>
<dbReference type="Pfam" id="PF19276">
    <property type="entry name" value="HD_assoc_2"/>
    <property type="match status" value="1"/>
</dbReference>
<dbReference type="InterPro" id="IPR050135">
    <property type="entry name" value="dGTPase-like"/>
</dbReference>
<dbReference type="SMART" id="SM00471">
    <property type="entry name" value="HDc"/>
    <property type="match status" value="1"/>
</dbReference>
<dbReference type="SUPFAM" id="SSF109604">
    <property type="entry name" value="HD-domain/PDEase-like"/>
    <property type="match status" value="1"/>
</dbReference>
<dbReference type="PROSITE" id="PS51831">
    <property type="entry name" value="HD"/>
    <property type="match status" value="1"/>
</dbReference>
<feature type="domain" description="HD" evidence="1">
    <location>
        <begin position="58"/>
        <end position="187"/>
    </location>
</feature>
<dbReference type="InterPro" id="IPR003607">
    <property type="entry name" value="HD/PDEase_dom"/>
</dbReference>
<sequence>MRPPTSPPQKSIFDPVHGQIELEEAALALVGTREFQRLWGIHQTGFAHLVFPGANHTRLEHSLGTYWVAREMARRLDLDAPSTELAMVGGLLHDLGHPPFSHTLEPSMREVLGRGHEAVSRARIVGAEIPGVEEDPEAVTVPTTLEKHGLRPQDIADLVDPPRHRELHGLLRSMLHSAVDADRIDYLQRDAHYTGVAHGAIDAVRLLDTIRAHRDRIAFAEKGRMAVEGFLVGRALMYAAVYYHKTVRAAELMAQAAVERSEGYPESARALFSWTDGELLTRLPDRGELTARLVKGLLERRLYKRAYRLTELDAGKARRWARILRSPAERRQREDALAERLRAPPGSVLFDLAGLEPRGRPLDDWAAIAVLGSGGATYPFRAATPWRALVERPAADSPVVVYTAPRYRAAASRILARSPSLLP</sequence>
<dbReference type="AlphaFoldDB" id="T0YXD9"/>
<reference evidence="2" key="1">
    <citation type="submission" date="2013-08" db="EMBL/GenBank/DDBJ databases">
        <authorList>
            <person name="Mendez C."/>
            <person name="Richter M."/>
            <person name="Ferrer M."/>
            <person name="Sanchez J."/>
        </authorList>
    </citation>
    <scope>NUCLEOTIDE SEQUENCE</scope>
</reference>
<keyword evidence="2" id="KW-0378">Hydrolase</keyword>
<dbReference type="Gene3D" id="1.10.3210.10">
    <property type="entry name" value="Hypothetical protein af1432"/>
    <property type="match status" value="1"/>
</dbReference>
<reference evidence="2" key="2">
    <citation type="journal article" date="2014" name="ISME J.">
        <title>Microbial stratification in low pH oxic and suboxic macroscopic growths along an acid mine drainage.</title>
        <authorList>
            <person name="Mendez-Garcia C."/>
            <person name="Mesa V."/>
            <person name="Sprenger R.R."/>
            <person name="Richter M."/>
            <person name="Diez M.S."/>
            <person name="Solano J."/>
            <person name="Bargiela R."/>
            <person name="Golyshina O.V."/>
            <person name="Manteca A."/>
            <person name="Ramos J.L."/>
            <person name="Gallego J.R."/>
            <person name="Llorente I."/>
            <person name="Martins Dos Santos V.A."/>
            <person name="Jensen O.N."/>
            <person name="Pelaez A.I."/>
            <person name="Sanchez J."/>
            <person name="Ferrer M."/>
        </authorList>
    </citation>
    <scope>NUCLEOTIDE SEQUENCE</scope>
</reference>
<gene>
    <name evidence="2" type="ORF">B1B_16008</name>
</gene>
<dbReference type="GO" id="GO:0006203">
    <property type="term" value="P:dGTP catabolic process"/>
    <property type="evidence" value="ECO:0007669"/>
    <property type="project" value="TreeGrafter"/>
</dbReference>
<evidence type="ECO:0000313" key="2">
    <source>
        <dbReference type="EMBL" id="EQD37723.1"/>
    </source>
</evidence>
<dbReference type="GO" id="GO:0008832">
    <property type="term" value="F:dGTPase activity"/>
    <property type="evidence" value="ECO:0007669"/>
    <property type="project" value="TreeGrafter"/>
</dbReference>
<dbReference type="InterPro" id="IPR006674">
    <property type="entry name" value="HD_domain"/>
</dbReference>
<dbReference type="EMBL" id="AUZY01010646">
    <property type="protein sequence ID" value="EQD37723.1"/>
    <property type="molecule type" value="Genomic_DNA"/>
</dbReference>
<dbReference type="InterPro" id="IPR045509">
    <property type="entry name" value="HD_assoc_2"/>
</dbReference>
<proteinExistence type="predicted"/>
<accession>T0YXD9</accession>
<protein>
    <submittedName>
        <fullName evidence="2">HD superfamily metal-dependent phosphohydrolase</fullName>
    </submittedName>
</protein>
<dbReference type="CDD" id="cd00077">
    <property type="entry name" value="HDc"/>
    <property type="match status" value="1"/>
</dbReference>
<dbReference type="PANTHER" id="PTHR11373">
    <property type="entry name" value="DEOXYNUCLEOSIDE TRIPHOSPHATE TRIPHOSPHOHYDROLASE"/>
    <property type="match status" value="1"/>
</dbReference>